<dbReference type="Pfam" id="PF13385">
    <property type="entry name" value="Laminin_G_3"/>
    <property type="match status" value="3"/>
</dbReference>
<gene>
    <name evidence="8" type="ORF">BECKSD772D_GA0070982_100212</name>
    <name evidence="7" type="ORF">BECKSD772E_GA0070983_100213</name>
    <name evidence="6" type="ORF">BECKSD772F_GA0070984_100213</name>
</gene>
<dbReference type="Gene3D" id="2.130.10.130">
    <property type="entry name" value="Integrin alpha, N-terminal"/>
    <property type="match status" value="2"/>
</dbReference>
<feature type="domain" description="LamG-like jellyroll fold" evidence="5">
    <location>
        <begin position="354"/>
        <end position="481"/>
    </location>
</feature>
<dbReference type="InterPro" id="IPR028994">
    <property type="entry name" value="Integrin_alpha_N"/>
</dbReference>
<keyword evidence="3" id="KW-0175">Coiled coil</keyword>
<evidence type="ECO:0000256" key="2">
    <source>
        <dbReference type="ARBA" id="ARBA00023157"/>
    </source>
</evidence>
<keyword evidence="2" id="KW-1015">Disulfide bond</keyword>
<dbReference type="Pfam" id="PF14312">
    <property type="entry name" value="FG-GAP_2"/>
    <property type="match status" value="6"/>
</dbReference>
<evidence type="ECO:0000313" key="8">
    <source>
        <dbReference type="EMBL" id="VFK77798.1"/>
    </source>
</evidence>
<keyword evidence="1" id="KW-0732">Signal</keyword>
<dbReference type="EMBL" id="CAADHB010000002">
    <property type="protein sequence ID" value="VFK77798.1"/>
    <property type="molecule type" value="Genomic_DNA"/>
</dbReference>
<protein>
    <submittedName>
        <fullName evidence="7">FG-GAP repeat-containing protein</fullName>
    </submittedName>
</protein>
<feature type="region of interest" description="Disordered" evidence="4">
    <location>
        <begin position="2479"/>
        <end position="2524"/>
    </location>
</feature>
<evidence type="ECO:0000256" key="3">
    <source>
        <dbReference type="SAM" id="Coils"/>
    </source>
</evidence>
<dbReference type="SUPFAM" id="SSF49899">
    <property type="entry name" value="Concanavalin A-like lectins/glucanases"/>
    <property type="match status" value="5"/>
</dbReference>
<accession>A0A450YC49</accession>
<dbReference type="InterPro" id="IPR013517">
    <property type="entry name" value="FG-GAP"/>
</dbReference>
<feature type="domain" description="LamG-like jellyroll fold" evidence="5">
    <location>
        <begin position="1436"/>
        <end position="1560"/>
    </location>
</feature>
<evidence type="ECO:0000313" key="7">
    <source>
        <dbReference type="EMBL" id="VFK39126.1"/>
    </source>
</evidence>
<evidence type="ECO:0000259" key="5">
    <source>
        <dbReference type="SMART" id="SM00560"/>
    </source>
</evidence>
<organism evidence="7">
    <name type="scientific">Candidatus Kentrum sp. SD</name>
    <dbReference type="NCBI Taxonomy" id="2126332"/>
    <lineage>
        <taxon>Bacteria</taxon>
        <taxon>Pseudomonadati</taxon>
        <taxon>Pseudomonadota</taxon>
        <taxon>Gammaproteobacteria</taxon>
        <taxon>Candidatus Kentrum</taxon>
    </lineage>
</organism>
<evidence type="ECO:0000313" key="6">
    <source>
        <dbReference type="EMBL" id="VFK36475.1"/>
    </source>
</evidence>
<dbReference type="PANTHER" id="PTHR36220">
    <property type="entry name" value="UNNAMED PRODUCT"/>
    <property type="match status" value="1"/>
</dbReference>
<reference evidence="7" key="1">
    <citation type="submission" date="2019-02" db="EMBL/GenBank/DDBJ databases">
        <authorList>
            <person name="Gruber-Vodicka R. H."/>
            <person name="Seah K. B. B."/>
        </authorList>
    </citation>
    <scope>NUCLEOTIDE SEQUENCE</scope>
    <source>
        <strain evidence="8">BECK_S127</strain>
        <strain evidence="7">BECK_S1320</strain>
        <strain evidence="6">BECK_S1321</strain>
    </source>
</reference>
<evidence type="ECO:0000256" key="1">
    <source>
        <dbReference type="ARBA" id="ARBA00022729"/>
    </source>
</evidence>
<feature type="coiled-coil region" evidence="3">
    <location>
        <begin position="1052"/>
        <end position="1079"/>
    </location>
</feature>
<sequence length="2674" mass="289031">MTNNTNLVKTYTDRAYKHTTMVRHQGKVIAFAMDETRRIYYTMLDTSSQDEEKGVFDAKYWSTTPLELIFPAEITQVGYALVANTPMPTVKKHTREEADPGELHDSEIDTFLSSTARLTADAPFQVLSDGQHLYIFRQSLETSHDDMVYKLTDGNASGDLTRTDVTFMTSDGNYIPLVNSTLLADRFVLAGSNLTNVREIRYQRSRHKTQPQGAKDSLGDVDMQKIPFYEPTHELDFIDSLEGGRFSALLLPTKIPEIKRWQFFTHNSATGRIDSINLERSSEGLFDTRGTCFYTSPDPQYQSSVFENEPGQCPFTGADLVPVATSTGHGETCLSFDGSGDDVSVESDSALELTDGTLEAWIKPEWNPADLGSDYGAIMAVYQRYSFVVKKDYDGFVVGNGSQPYHFAASLTRSQWRHVALTMEGGTARVYLDGALVGSDTFSFGSSTGKRFRIGSVGGSWHFFKGSIDEVRLWNVARPAEVIDAYKGQRLVGNEPGLVGYWRLDEGSGAIAHDQTNGAHHGELKGNPTWVASMAPIGDSPGMRRTSFSVDGRDVAAGMSSHLYFQQENIASGYNEDAKPLKKQGRVMLAVPTTATAGDDTKPYLAAVDLGVSQEGRLAQAPDVLALPEIDQDMSTTLERIADNEQELAQLLSQTTEIRALGEGGQTVADSDLASTVSVSGNRAVVGIPDDPEYATGKAYFFDLDPTTETWTRQTWSDNPTGEIRGGDGMKNGYFGEAVSISGDLAVIGDPGYNATGSDGSSLSDIGAAYVFEREGSGRWNRTQKLMASNGTKGNSFGKSVSLSGDRVVIGASQYSVGDDKVGAAYVFERDGSGQWNETQQLMASDGAANDYFGEFLSLSGDRIVIGAPRHDIGNLHDVGVVYVFERDGSGQWNETQQLAVDAIGATSSFGKSLSISGDRIVLGNRTDHTAGPNAGAAYVFERNSRGQWNETQRLTASDSAALNYFGCAVSLSGNRIVIGSHRNDVGGESNAGAAYVFERDSAGQWCETRKLVASDGAADDEFGLVVSSSGDNIMIGADSAGAVWFFRGGLLPEALARKAQLEEEIEALRAELEEGVAEGMPVLATDVSGLTVSGSLLKFAYSDTRPQLFSRADGLLGLYFRGSDDGQFYGACFNPTSVQALFELTAGSEKLFLQARSAGADMSDTTIEVADGATSDTCNLTLFNANRGITETWQEVPRRAERLAEAIDGRAGQPVYVGKLASAANGAVTALTLTAEGLNQALPANANLRVGDARLTTGAALAAGASEVTVTSVDLAAPAETPVYWILYDYANATAEPAHYGLHNGSVLVRAFAPVTAANEPVANGEAALDKAGAGGIWAAEAPGRSYGFDGQDNHLALPDDRKAQADIEGDATLEAWVKPASVNGVGRILHHHTGDSRYALGIREASVRSALRFDGGNDYVQVEPNSDFNLTEGTLEAWIRPEWNPSNFSFDSGAIMGVPSRYVLLVEKDYDRIRLWDGSRSHYFAASLTQSQWHHVALTMEGGTARVYVDGALVGSDTFSFGSVTGNPFRIGNANGTSNFFEGSIDEVRLWNVAHSAEEINQYKDVALTGSLPGLVGCWRFTGGEASDYSDNGRHGTLHGFSDVNGALTESPIPTCQPFAAFGDRFVGIEDSVWESGWQHLAAVFNQAYALRFNGGYDYLEVEHSDSLSVTENLTIEAIIRPDRIDRRQLILGKGDPAWGNRVPYWLELTPGGGIRFIQESEDEGQRSLSVSGRLAAGNVYGVAVVRRKITDLPSEENDYTMPSRLTIEIYVDGNQVARTTIEPAVLPDANSLPAHIAGTENGRHFQGTISEILIWNSARAPERLHKEPDTTEAGLLGWWKLEENEGNVAFDANSGNHALIFGASWIKDPRPEGSSVELYVNGDSQKIEDLPADDDLVSAGWGDEQFTLGARRDGGGVTDAFDGEIEEVRIWQSVRTPEQLLDNLFTRLKEDKTDLVGYYTFDTVTDTEVLDGGLLANHLSLGGGDATPTEVVSTAPISTDTAEVRPALAGVSTSFHRRIDSAPAIAEYGDMQYDADGNFAGSMKRCYGYIDDGDWRLVTGYKVGELVREWVGQMQFDPQVIGFIEGAPPVPSENMTFGTNGTGTGIYEGDGAGVTFTRADEVNYSYSNGRENGYQSSMELSATLGGGVDLETLVAPLGFGVSIGMDIEAYVQGDVSFESEGAYATEQGFSSGRNRARSLEVTLGGNWEDRDTANQLNSYLGRRWAPANMGIALVQSETADMFALRLAHNQALVSYSLQQNPDIPKDWNLLPFPLNPRYVKQGTLDGKVGFTETGAVVEDPDYENIAREYGEHSYYKPTEAYALKRRIEQEQQRLATYYQNFDASPVGGVFGNVIKDSGQLMGMTAGAVAIGAVSPVMGGLAAAGMSTAATVGGAVDALKDNKKLVDTYSKRNLANTYVWTADGGFYADTTETTDVTQESVSGNVSFTTGISGGAGISMDIGATLEFEMNAGINTGVTSTSSKSREASKSFSLDVSVSPSGDMQYHDPESGEGEYDSDGNPANVHGRVDAYRFMTFYLDGASDNFDALFNKVVDPIWLEQSASPTAMAMRQARDDENKPPCWRVLHRVTFVSRILPPFSDELPVIEQAMGAENIGSNWQLIQTLEPFVQPYIGDETLFYNAVDKALQDRLPELYPHRVEIKQYMALYYGVGV</sequence>
<dbReference type="InterPro" id="IPR006558">
    <property type="entry name" value="LamG-like"/>
</dbReference>
<dbReference type="SUPFAM" id="SSF69318">
    <property type="entry name" value="Integrin alpha N-terminal domain"/>
    <property type="match status" value="2"/>
</dbReference>
<name>A0A450YC49_9GAMM</name>
<proteinExistence type="predicted"/>
<evidence type="ECO:0000256" key="4">
    <source>
        <dbReference type="SAM" id="MobiDB-lite"/>
    </source>
</evidence>
<dbReference type="EMBL" id="CAADFR010000002">
    <property type="protein sequence ID" value="VFK36475.1"/>
    <property type="molecule type" value="Genomic_DNA"/>
</dbReference>
<dbReference type="InterPro" id="IPR013320">
    <property type="entry name" value="ConA-like_dom_sf"/>
</dbReference>
<dbReference type="Gene3D" id="2.60.120.200">
    <property type="match status" value="5"/>
</dbReference>
<dbReference type="SMART" id="SM00560">
    <property type="entry name" value="LamGL"/>
    <property type="match status" value="2"/>
</dbReference>
<dbReference type="EMBL" id="CAADFU010000002">
    <property type="protein sequence ID" value="VFK39126.1"/>
    <property type="molecule type" value="Genomic_DNA"/>
</dbReference>
<dbReference type="PANTHER" id="PTHR36220:SF1">
    <property type="entry name" value="GAMMA TUBULIN COMPLEX COMPONENT C-TERMINAL DOMAIN-CONTAINING PROTEIN"/>
    <property type="match status" value="1"/>
</dbReference>